<comment type="caution">
    <text evidence="2">The sequence shown here is derived from an EMBL/GenBank/DDBJ whole genome shotgun (WGS) entry which is preliminary data.</text>
</comment>
<keyword evidence="3" id="KW-1185">Reference proteome</keyword>
<evidence type="ECO:0000313" key="2">
    <source>
        <dbReference type="EMBL" id="MDJ1130298.1"/>
    </source>
</evidence>
<protein>
    <recommendedName>
        <fullName evidence="1">Calcineurin-like phosphoesterase domain-containing protein</fullName>
    </recommendedName>
</protein>
<sequence>MRTYAMSDIHGQWEAFEESLALVPLGDPDVRLVLLGDYIDHDWGRPETFSQVKALQERHPGRVIVLMGNNDDAYATYEGDTLDPSVLRWLRALPPYYETDDQIYVHSGVDEEAGDLWRWGSEDAYFWSKFPPSQGPFIKDVVAGHMGACAFCGEHRVWWDGASHYYIDGSTETSGFVPVLVFDDVSGRYTTFERSDDDWREVPVTPPLPGEGDRIRDLAERVMDRLREDEG</sequence>
<gene>
    <name evidence="2" type="ORF">QJ043_09445</name>
</gene>
<dbReference type="SUPFAM" id="SSF56300">
    <property type="entry name" value="Metallo-dependent phosphatases"/>
    <property type="match status" value="1"/>
</dbReference>
<reference evidence="2" key="1">
    <citation type="submission" date="2023-05" db="EMBL/GenBank/DDBJ databases">
        <title>[olsenella] sp. nov., isolated from a pig farm feces dump.</title>
        <authorList>
            <person name="Chang Y.-H."/>
        </authorList>
    </citation>
    <scope>NUCLEOTIDE SEQUENCE</scope>
    <source>
        <strain evidence="2">YH-ols2217</strain>
    </source>
</reference>
<dbReference type="InterPro" id="IPR004843">
    <property type="entry name" value="Calcineurin-like_PHP"/>
</dbReference>
<accession>A0ABT6ZML1</accession>
<dbReference type="Proteomes" id="UP001431693">
    <property type="component" value="Unassembled WGS sequence"/>
</dbReference>
<proteinExistence type="predicted"/>
<dbReference type="Gene3D" id="3.60.21.10">
    <property type="match status" value="1"/>
</dbReference>
<evidence type="ECO:0000259" key="1">
    <source>
        <dbReference type="Pfam" id="PF00149"/>
    </source>
</evidence>
<dbReference type="RefSeq" id="WP_283713464.1">
    <property type="nucleotide sequence ID" value="NZ_JASJEW010000004.1"/>
</dbReference>
<organism evidence="2 3">
    <name type="scientific">Kribbibacterium absianum</name>
    <dbReference type="NCBI Taxonomy" id="3044210"/>
    <lineage>
        <taxon>Bacteria</taxon>
        <taxon>Bacillati</taxon>
        <taxon>Actinomycetota</taxon>
        <taxon>Coriobacteriia</taxon>
        <taxon>Coriobacteriales</taxon>
        <taxon>Kribbibacteriaceae</taxon>
        <taxon>Kribbibacterium</taxon>
    </lineage>
</organism>
<name>A0ABT6ZML1_9ACTN</name>
<dbReference type="Pfam" id="PF00149">
    <property type="entry name" value="Metallophos"/>
    <property type="match status" value="1"/>
</dbReference>
<dbReference type="InterPro" id="IPR029052">
    <property type="entry name" value="Metallo-depent_PP-like"/>
</dbReference>
<dbReference type="EMBL" id="JASJEX010000005">
    <property type="protein sequence ID" value="MDJ1130298.1"/>
    <property type="molecule type" value="Genomic_DNA"/>
</dbReference>
<feature type="domain" description="Calcineurin-like phosphoesterase" evidence="1">
    <location>
        <begin position="1"/>
        <end position="147"/>
    </location>
</feature>
<evidence type="ECO:0000313" key="3">
    <source>
        <dbReference type="Proteomes" id="UP001431693"/>
    </source>
</evidence>